<feature type="transmembrane region" description="Helical" evidence="2">
    <location>
        <begin position="199"/>
        <end position="218"/>
    </location>
</feature>
<feature type="compositionally biased region" description="Basic residues" evidence="1">
    <location>
        <begin position="175"/>
        <end position="188"/>
    </location>
</feature>
<evidence type="ECO:0000256" key="2">
    <source>
        <dbReference type="SAM" id="Phobius"/>
    </source>
</evidence>
<dbReference type="EMBL" id="KV875664">
    <property type="protein sequence ID" value="RZR72325.1"/>
    <property type="molecule type" value="Genomic_DNA"/>
</dbReference>
<protein>
    <submittedName>
        <fullName evidence="3">Uncharacterized protein</fullName>
    </submittedName>
</protein>
<evidence type="ECO:0000313" key="3">
    <source>
        <dbReference type="EMBL" id="RZR72325.1"/>
    </source>
</evidence>
<keyword evidence="2" id="KW-0472">Membrane</keyword>
<name>A0A445MDI8_ENSVE</name>
<feature type="compositionally biased region" description="Basic residues" evidence="1">
    <location>
        <begin position="55"/>
        <end position="68"/>
    </location>
</feature>
<gene>
    <name evidence="3" type="ORF">BHM03_00012467</name>
</gene>
<reference evidence="3" key="1">
    <citation type="journal article" date="2018" name="Data Brief">
        <title>Genome sequence data from 17 accessions of Ensete ventricosum, a staple food crop for millions in Ethiopia.</title>
        <authorList>
            <person name="Yemataw Z."/>
            <person name="Muzemil S."/>
            <person name="Ambachew D."/>
            <person name="Tripathi L."/>
            <person name="Tesfaye K."/>
            <person name="Chala A."/>
            <person name="Farbos A."/>
            <person name="O'Neill P."/>
            <person name="Moore K."/>
            <person name="Grant M."/>
            <person name="Studholme D.J."/>
        </authorList>
    </citation>
    <scope>NUCLEOTIDE SEQUENCE [LARGE SCALE GENOMIC DNA]</scope>
    <source>
        <tissue evidence="3">Leaf</tissue>
    </source>
</reference>
<accession>A0A445MDI8</accession>
<dbReference type="Proteomes" id="UP000290560">
    <property type="component" value="Unassembled WGS sequence"/>
</dbReference>
<proteinExistence type="predicted"/>
<dbReference type="AlphaFoldDB" id="A0A445MDI8"/>
<evidence type="ECO:0000256" key="1">
    <source>
        <dbReference type="SAM" id="MobiDB-lite"/>
    </source>
</evidence>
<feature type="region of interest" description="Disordered" evidence="1">
    <location>
        <begin position="31"/>
        <end position="189"/>
    </location>
</feature>
<organism evidence="3">
    <name type="scientific">Ensete ventricosum</name>
    <name type="common">Abyssinian banana</name>
    <name type="synonym">Musa ensete</name>
    <dbReference type="NCBI Taxonomy" id="4639"/>
    <lineage>
        <taxon>Eukaryota</taxon>
        <taxon>Viridiplantae</taxon>
        <taxon>Streptophyta</taxon>
        <taxon>Embryophyta</taxon>
        <taxon>Tracheophyta</taxon>
        <taxon>Spermatophyta</taxon>
        <taxon>Magnoliopsida</taxon>
        <taxon>Liliopsida</taxon>
        <taxon>Zingiberales</taxon>
        <taxon>Musaceae</taxon>
        <taxon>Ensete</taxon>
    </lineage>
</organism>
<keyword evidence="2" id="KW-1133">Transmembrane helix</keyword>
<sequence>MWWWGGLPLNKVHCFGFHRISAPKAIISPRTEKRPALADPCRGPHALAEGTTFRTARRGGGSRHWNPRRRPDPTWPITAPRHSPSKLSLPGGATVGTPPRPTRSGGHTGGRTGQSRRKGGGDAAGWRRSTRGSPLRSPDEFIIARVAHGAAARQKEEARERGVGMMERIKEERERRKKKKKKKDRQRARASCTRRDERFIFRFFIYPFLTFISLLLFFPRLMLQRWSSVGGGSSWDLVRQTHSLPEAGGGDDDDDERLG</sequence>
<feature type="compositionally biased region" description="Basic and acidic residues" evidence="1">
    <location>
        <begin position="153"/>
        <end position="174"/>
    </location>
</feature>
<keyword evidence="2" id="KW-0812">Transmembrane</keyword>